<dbReference type="PANTHER" id="PTHR43800">
    <property type="entry name" value="PEPTIDYL-LYSINE N-ACETYLTRANSFERASE YJAB"/>
    <property type="match status" value="1"/>
</dbReference>
<keyword evidence="3" id="KW-0472">Membrane</keyword>
<dbReference type="GO" id="GO:0016747">
    <property type="term" value="F:acyltransferase activity, transferring groups other than amino-acyl groups"/>
    <property type="evidence" value="ECO:0007669"/>
    <property type="project" value="InterPro"/>
</dbReference>
<keyword evidence="1" id="KW-0808">Transferase</keyword>
<reference evidence="5" key="1">
    <citation type="submission" date="2019-08" db="EMBL/GenBank/DDBJ databases">
        <authorList>
            <person name="Kucharzyk K."/>
            <person name="Murdoch R.W."/>
            <person name="Higgins S."/>
            <person name="Loffler F."/>
        </authorList>
    </citation>
    <scope>NUCLEOTIDE SEQUENCE</scope>
</reference>
<dbReference type="SUPFAM" id="SSF55729">
    <property type="entry name" value="Acyl-CoA N-acyltransferases (Nat)"/>
    <property type="match status" value="2"/>
</dbReference>
<feature type="domain" description="N-acetyltransferase" evidence="4">
    <location>
        <begin position="9"/>
        <end position="170"/>
    </location>
</feature>
<keyword evidence="2" id="KW-0012">Acyltransferase</keyword>
<dbReference type="InterPro" id="IPR000182">
    <property type="entry name" value="GNAT_dom"/>
</dbReference>
<protein>
    <recommendedName>
        <fullName evidence="4">N-acetyltransferase domain-containing protein</fullName>
    </recommendedName>
</protein>
<evidence type="ECO:0000313" key="5">
    <source>
        <dbReference type="EMBL" id="MPM39961.1"/>
    </source>
</evidence>
<evidence type="ECO:0000259" key="4">
    <source>
        <dbReference type="PROSITE" id="PS51186"/>
    </source>
</evidence>
<dbReference type="Pfam" id="PF00583">
    <property type="entry name" value="Acetyltransf_1"/>
    <property type="match status" value="1"/>
</dbReference>
<feature type="transmembrane region" description="Helical" evidence="3">
    <location>
        <begin position="49"/>
        <end position="71"/>
    </location>
</feature>
<sequence length="359" mass="42697">MTLPSPQNISIEKVRYHDLNELEKIFTGAFGEEVDAAIIRQRIHRIRQFYFVLLPLSSVSLWLKNLFSIYICRVEGKVAGFMQVSFFNRGQLHLDYIAINKHYRGQGLGTLILRKLIDGAARNNYDIILEVRSDNPAYYLYKRLGFISQAQILHYDKDIERNVPARFTTKHRLGGFRKRNNNDWRQIYELYLKSLPLKLHQIARREIREYNPSLFTKSLEWFKNYMMGNVKQQYVLEKHGKIVGTLELQSYLKAHSHIMNVMLDHEHEYLRERVYLQALYLLRTYKRGTISTTIYRDGVEKQQALEKLGFIETEAYYLMFRPAHLQNKVVESDRCFNDHTNKSLSQNRNMHNYDCRLKS</sequence>
<keyword evidence="3" id="KW-1133">Transmembrane helix</keyword>
<proteinExistence type="predicted"/>
<dbReference type="PANTHER" id="PTHR43800:SF1">
    <property type="entry name" value="PEPTIDYL-LYSINE N-ACETYLTRANSFERASE YJAB"/>
    <property type="match status" value="1"/>
</dbReference>
<dbReference type="PROSITE" id="PS51186">
    <property type="entry name" value="GNAT"/>
    <property type="match status" value="1"/>
</dbReference>
<evidence type="ECO:0000256" key="2">
    <source>
        <dbReference type="ARBA" id="ARBA00023315"/>
    </source>
</evidence>
<accession>A0A644ZJD5</accession>
<gene>
    <name evidence="5" type="ORF">SDC9_86598</name>
</gene>
<dbReference type="Gene3D" id="3.40.630.30">
    <property type="match status" value="1"/>
</dbReference>
<name>A0A644ZJD5_9ZZZZ</name>
<keyword evidence="3" id="KW-0812">Transmembrane</keyword>
<evidence type="ECO:0000256" key="1">
    <source>
        <dbReference type="ARBA" id="ARBA00022679"/>
    </source>
</evidence>
<dbReference type="AlphaFoldDB" id="A0A644ZJD5"/>
<dbReference type="EMBL" id="VSSQ01008827">
    <property type="protein sequence ID" value="MPM39961.1"/>
    <property type="molecule type" value="Genomic_DNA"/>
</dbReference>
<organism evidence="5">
    <name type="scientific">bioreactor metagenome</name>
    <dbReference type="NCBI Taxonomy" id="1076179"/>
    <lineage>
        <taxon>unclassified sequences</taxon>
        <taxon>metagenomes</taxon>
        <taxon>ecological metagenomes</taxon>
    </lineage>
</organism>
<evidence type="ECO:0000256" key="3">
    <source>
        <dbReference type="SAM" id="Phobius"/>
    </source>
</evidence>
<dbReference type="InterPro" id="IPR016181">
    <property type="entry name" value="Acyl_CoA_acyltransferase"/>
</dbReference>
<comment type="caution">
    <text evidence="5">The sequence shown here is derived from an EMBL/GenBank/DDBJ whole genome shotgun (WGS) entry which is preliminary data.</text>
</comment>
<dbReference type="CDD" id="cd04301">
    <property type="entry name" value="NAT_SF"/>
    <property type="match status" value="1"/>
</dbReference>